<dbReference type="RefSeq" id="WP_044180248.1">
    <property type="nucleotide sequence ID" value="NZ_CABKSF010000002.1"/>
</dbReference>
<evidence type="ECO:0000256" key="1">
    <source>
        <dbReference type="ARBA" id="ARBA00022722"/>
    </source>
</evidence>
<keyword evidence="5 10" id="KW-0347">Helicase</keyword>
<dbReference type="PANTHER" id="PTHR30591">
    <property type="entry name" value="RECBCD ENZYME SUBUNIT RECC"/>
    <property type="match status" value="1"/>
</dbReference>
<comment type="miscellaneous">
    <text evidence="10">In the RecBCD complex, RecB has a slow 3'-5' helicase, an exonuclease activity and loads RecA onto ssDNA, RecD has a fast 5'-3' helicase activity, while RecC stimulates the ATPase and processivity of the RecB helicase and contributes to recognition of the Chi site.</text>
</comment>
<dbReference type="FunFam" id="3.40.50.300:FF:001153">
    <property type="entry name" value="RecBCD enzyme subunit RecC"/>
    <property type="match status" value="1"/>
</dbReference>
<dbReference type="Pfam" id="PF17946">
    <property type="entry name" value="RecC_C"/>
    <property type="match status" value="1"/>
</dbReference>
<keyword evidence="4 10" id="KW-0378">Hydrolase</keyword>
<dbReference type="GO" id="GO:0003678">
    <property type="term" value="F:DNA helicase activity"/>
    <property type="evidence" value="ECO:0007669"/>
    <property type="project" value="UniProtKB-UniRule"/>
</dbReference>
<keyword evidence="1 10" id="KW-0540">Nuclease</keyword>
<dbReference type="HAMAP" id="MF_01486">
    <property type="entry name" value="RecC"/>
    <property type="match status" value="1"/>
</dbReference>
<dbReference type="NCBIfam" id="TIGR01450">
    <property type="entry name" value="recC"/>
    <property type="match status" value="1"/>
</dbReference>
<dbReference type="SUPFAM" id="SSF52980">
    <property type="entry name" value="Restriction endonuclease-like"/>
    <property type="match status" value="1"/>
</dbReference>
<dbReference type="InterPro" id="IPR041500">
    <property type="entry name" value="RecC_C"/>
</dbReference>
<dbReference type="OrthoDB" id="9762834at2"/>
<keyword evidence="6 10" id="KW-0269">Exonuclease</keyword>
<dbReference type="InterPro" id="IPR027417">
    <property type="entry name" value="P-loop_NTPase"/>
</dbReference>
<dbReference type="SUPFAM" id="SSF52540">
    <property type="entry name" value="P-loop containing nucleoside triphosphate hydrolases"/>
    <property type="match status" value="2"/>
</dbReference>
<evidence type="ECO:0000256" key="3">
    <source>
        <dbReference type="ARBA" id="ARBA00022763"/>
    </source>
</evidence>
<comment type="similarity">
    <text evidence="10">Belongs to the RecC family.</text>
</comment>
<keyword evidence="3 10" id="KW-0227">DNA damage</keyword>
<dbReference type="GO" id="GO:0000724">
    <property type="term" value="P:double-strand break repair via homologous recombination"/>
    <property type="evidence" value="ECO:0007669"/>
    <property type="project" value="UniProtKB-UniRule"/>
</dbReference>
<sequence>MLRVYHSNQLDVLEALMEYIVEQDPLDDPFEPEVVLVQSTGMAQWLQMTLANKFGIAANIAFPLPASFIWDMFVRVLPGIPKESAFSKQSMSWKLMTLLPGMLEEDDFAMLRHYLSDDDDKRKLFQLCARIADLYDQYLVYRPQWLTRWEAGERVDGLDDAQTWQAPLWRALVEHTEQLGQPHWHRANLYQRFIDTLNNAKSPPAGLPSRVFICGISALPPVYLQALQALGRHIDVHLLFTNPCRYYWGDIKDPAFLARLLTRQRRHHSDQRTFPLFRDASSAEGLFNSEGEQEIGNPLLASWGKLGRDYVHLLAGLESYQDLDAFVDITPGKLLHNLQYDMLELQNSAVAGVNAEEYARSDKKRRLDPTDRSVTVHICHSPQREVEVLHDSLLAMLEANPDLTPRDIVVMVADIDSYSPYIQSVFGSAAGERYLPFAISDRRARQAHPALQAFISLLSLPDSRFVSEDVLALLDVPVLAARFNITEEGLRYLRQWVNESGIRWGMDDDNVRELELPTTGQHTWQFGLTRMLLGYAMESRQGEWQSVLPYDESSGLIAELVGHLASLLMQLNTWRRGLMQERPLEEWLPVCRDMLNDFFLPDQETEAALALIEQQWQAIIAEGIDAAWREAIPLSILRDELAQRLDQERISQRFLAGPVNICTLMPMRSIPFKVVCLLGMNDGVYPRTLAPLGFDLMSSQAQRGDRSRRDDDRYLFLEALLSAQQQLYISYIGRSIQDNSERFPSVLVQELLDYIGQSHFLPGDEALNCDESEQRVKAHISYLHPRMPFDAANFEQGEWQSYADDWLPAASQKGVAHPEFIQQLPPQKIETLTVDQLLRFWKHPVQAFFQMRLQVNFRPEESDIPDAEPFILEGLSRYQLNQELLNALVEQEDAQKLYRRYRAAGALPYGAFGEIIWEAQQLEMQALADRVIPQRQPGTSMEIDLDCAGVHLTGWLSHVQPDGLLRWRPTKLSVSQGLQLWLEHLVYCASGGTGESRLFVRKDGEWRFGPLAPDEALRHLSLMIDGYREGMAKPLLLLPESGGAWIKACYDAANDVMLTDEETLQKAQAKFLQAYEGGMMSRGEGEDVWYQRLWRVLTPEHYAQITALSERYLLPLYRFNQPG</sequence>
<dbReference type="AlphaFoldDB" id="A0A6N3DSZ3"/>
<dbReference type="FunFam" id="3.40.50.300:FF:001068">
    <property type="entry name" value="RecBCD enzyme subunit RecC"/>
    <property type="match status" value="1"/>
</dbReference>
<dbReference type="GO" id="GO:0008854">
    <property type="term" value="F:exodeoxyribonuclease V activity"/>
    <property type="evidence" value="ECO:0007669"/>
    <property type="project" value="InterPro"/>
</dbReference>
<evidence type="ECO:0000256" key="7">
    <source>
        <dbReference type="ARBA" id="ARBA00022840"/>
    </source>
</evidence>
<evidence type="ECO:0000256" key="9">
    <source>
        <dbReference type="ARBA" id="ARBA00023204"/>
    </source>
</evidence>
<dbReference type="InterPro" id="IPR006697">
    <property type="entry name" value="RecC"/>
</dbReference>
<evidence type="ECO:0000256" key="5">
    <source>
        <dbReference type="ARBA" id="ARBA00022806"/>
    </source>
</evidence>
<dbReference type="Pfam" id="PF04257">
    <property type="entry name" value="Exonuc_V_gamma"/>
    <property type="match status" value="1"/>
</dbReference>
<dbReference type="Gene3D" id="3.40.50.10930">
    <property type="match status" value="1"/>
</dbReference>
<dbReference type="FunFam" id="1.10.10.160:FF:000003">
    <property type="entry name" value="RecBCD enzyme subunit RecC"/>
    <property type="match status" value="1"/>
</dbReference>
<dbReference type="InterPro" id="IPR013986">
    <property type="entry name" value="DExx_box_DNA_helicase_dom_sf"/>
</dbReference>
<name>A0A6N3DSZ3_9ENTR</name>
<evidence type="ECO:0000256" key="6">
    <source>
        <dbReference type="ARBA" id="ARBA00022839"/>
    </source>
</evidence>
<dbReference type="EMBL" id="CACRTZ010000014">
    <property type="protein sequence ID" value="VYU31452.1"/>
    <property type="molecule type" value="Genomic_DNA"/>
</dbReference>
<evidence type="ECO:0000313" key="12">
    <source>
        <dbReference type="EMBL" id="VYU31452.1"/>
    </source>
</evidence>
<accession>A0A6N3DSZ3</accession>
<keyword evidence="8 10" id="KW-0238">DNA-binding</keyword>
<organism evidence="12">
    <name type="scientific">Phytobacter massiliensis</name>
    <dbReference type="NCBI Taxonomy" id="1485952"/>
    <lineage>
        <taxon>Bacteria</taxon>
        <taxon>Pseudomonadati</taxon>
        <taxon>Pseudomonadota</taxon>
        <taxon>Gammaproteobacteria</taxon>
        <taxon>Enterobacterales</taxon>
        <taxon>Enterobacteriaceae</taxon>
        <taxon>Phytobacter</taxon>
    </lineage>
</organism>
<evidence type="ECO:0000256" key="8">
    <source>
        <dbReference type="ARBA" id="ARBA00023125"/>
    </source>
</evidence>
<evidence type="ECO:0000256" key="2">
    <source>
        <dbReference type="ARBA" id="ARBA00022741"/>
    </source>
</evidence>
<dbReference type="GO" id="GO:0005524">
    <property type="term" value="F:ATP binding"/>
    <property type="evidence" value="ECO:0007669"/>
    <property type="project" value="UniProtKB-UniRule"/>
</dbReference>
<feature type="domain" description="RecC C-terminal" evidence="11">
    <location>
        <begin position="830"/>
        <end position="1049"/>
    </location>
</feature>
<gene>
    <name evidence="10 12" type="primary">recC</name>
    <name evidence="12" type="ORF">EMLFYP7_01972</name>
</gene>
<keyword evidence="2 10" id="KW-0547">Nucleotide-binding</keyword>
<comment type="subunit">
    <text evidence="10">Heterotrimer of RecB, RecC and RecD. All subunits contribute to DNA-binding.</text>
</comment>
<protein>
    <recommendedName>
        <fullName evidence="10">RecBCD enzyme subunit RecC</fullName>
    </recommendedName>
    <alternativeName>
        <fullName evidence="10">Exonuclease V subunit RecC</fullName>
        <shortName evidence="10">ExoV subunit RecC</shortName>
    </alternativeName>
    <alternativeName>
        <fullName evidence="10">Helicase/nuclease RecBCD subunit RecC</fullName>
    </alternativeName>
</protein>
<dbReference type="Gene3D" id="3.40.50.300">
    <property type="entry name" value="P-loop containing nucleotide triphosphate hydrolases"/>
    <property type="match status" value="2"/>
</dbReference>
<dbReference type="GO" id="GO:0009338">
    <property type="term" value="C:exodeoxyribonuclease V complex"/>
    <property type="evidence" value="ECO:0007669"/>
    <property type="project" value="InterPro"/>
</dbReference>
<keyword evidence="7 10" id="KW-0067">ATP-binding</keyword>
<dbReference type="Gene3D" id="1.10.10.160">
    <property type="match status" value="1"/>
</dbReference>
<dbReference type="PANTHER" id="PTHR30591:SF1">
    <property type="entry name" value="RECBCD ENZYME SUBUNIT RECC"/>
    <property type="match status" value="1"/>
</dbReference>
<evidence type="ECO:0000259" key="11">
    <source>
        <dbReference type="Pfam" id="PF17946"/>
    </source>
</evidence>
<dbReference type="GO" id="GO:0003677">
    <property type="term" value="F:DNA binding"/>
    <property type="evidence" value="ECO:0007669"/>
    <property type="project" value="UniProtKB-UniRule"/>
</dbReference>
<keyword evidence="9 10" id="KW-0234">DNA repair</keyword>
<evidence type="ECO:0000256" key="10">
    <source>
        <dbReference type="HAMAP-Rule" id="MF_01486"/>
    </source>
</evidence>
<dbReference type="NCBIfam" id="NF008289">
    <property type="entry name" value="PRK11069.1"/>
    <property type="match status" value="1"/>
</dbReference>
<evidence type="ECO:0000256" key="4">
    <source>
        <dbReference type="ARBA" id="ARBA00022801"/>
    </source>
</evidence>
<proteinExistence type="inferred from homology"/>
<comment type="function">
    <text evidence="10">A helicase/nuclease that prepares dsDNA breaks (DSB) for recombinational DNA repair. Binds to DSBs and unwinds DNA via a highly rapid and processive ATP-dependent bidirectional helicase activity. Unwinds dsDNA until it encounters a Chi (crossover hotspot instigator) sequence from the 3' direction. Cuts ssDNA a few nucleotides 3' to the Chi site. The properties and activities of the enzyme are changed at Chi. The Chi-altered holoenzyme produces a long 3'-ssDNA overhang and facilitates RecA-binding to the ssDNA for homologous DNA recombination and repair. Holoenzyme degrades any linearized DNA that is unable to undergo homologous recombination. In the holoenzyme this subunit recognizes the wild-type Chi sequence, and when added to isolated RecB increases its ATP-dependent helicase processivity.</text>
</comment>
<dbReference type="InterPro" id="IPR011335">
    <property type="entry name" value="Restrct_endonuc-II-like"/>
</dbReference>
<reference evidence="12" key="1">
    <citation type="submission" date="2019-11" db="EMBL/GenBank/DDBJ databases">
        <authorList>
            <person name="Feng L."/>
        </authorList>
    </citation>
    <scope>NUCLEOTIDE SEQUENCE</scope>
    <source>
        <strain evidence="12">EMassiliensisLFYP7</strain>
    </source>
</reference>
<dbReference type="PIRSF" id="PIRSF000980">
    <property type="entry name" value="RecC"/>
    <property type="match status" value="1"/>
</dbReference>
<dbReference type="Gene3D" id="1.10.10.990">
    <property type="match status" value="1"/>
</dbReference>
<dbReference type="CDD" id="cd22353">
    <property type="entry name" value="RecC_C-like"/>
    <property type="match status" value="1"/>
</dbReference>